<evidence type="ECO:0000313" key="3">
    <source>
        <dbReference type="Proteomes" id="UP000492821"/>
    </source>
</evidence>
<reference evidence="4" key="2">
    <citation type="submission" date="2020-10" db="UniProtKB">
        <authorList>
            <consortium name="WormBaseParasite"/>
        </authorList>
    </citation>
    <scope>IDENTIFICATION</scope>
</reference>
<keyword evidence="1" id="KW-0812">Transmembrane</keyword>
<keyword evidence="1" id="KW-0472">Membrane</keyword>
<feature type="signal peptide" evidence="2">
    <location>
        <begin position="1"/>
        <end position="22"/>
    </location>
</feature>
<keyword evidence="1" id="KW-1133">Transmembrane helix</keyword>
<proteinExistence type="predicted"/>
<keyword evidence="3" id="KW-1185">Reference proteome</keyword>
<feature type="chain" id="PRO_5028821605" evidence="2">
    <location>
        <begin position="23"/>
        <end position="301"/>
    </location>
</feature>
<evidence type="ECO:0000256" key="1">
    <source>
        <dbReference type="SAM" id="Phobius"/>
    </source>
</evidence>
<protein>
    <submittedName>
        <fullName evidence="4">DUF5727 domain-containing protein</fullName>
    </submittedName>
</protein>
<reference evidence="3" key="1">
    <citation type="journal article" date="2013" name="Genetics">
        <title>The draft genome and transcriptome of Panagrellus redivivus are shaped by the harsh demands of a free-living lifestyle.</title>
        <authorList>
            <person name="Srinivasan J."/>
            <person name="Dillman A.R."/>
            <person name="Macchietto M.G."/>
            <person name="Heikkinen L."/>
            <person name="Lakso M."/>
            <person name="Fracchia K.M."/>
            <person name="Antoshechkin I."/>
            <person name="Mortazavi A."/>
            <person name="Wong G."/>
            <person name="Sternberg P.W."/>
        </authorList>
    </citation>
    <scope>NUCLEOTIDE SEQUENCE [LARGE SCALE GENOMIC DNA]</scope>
    <source>
        <strain evidence="3">MT8872</strain>
    </source>
</reference>
<accession>A0A7E4VMZ3</accession>
<dbReference type="AlphaFoldDB" id="A0A7E4VMZ3"/>
<dbReference type="Proteomes" id="UP000492821">
    <property type="component" value="Unassembled WGS sequence"/>
</dbReference>
<keyword evidence="2" id="KW-0732">Signal</keyword>
<feature type="transmembrane region" description="Helical" evidence="1">
    <location>
        <begin position="248"/>
        <end position="274"/>
    </location>
</feature>
<evidence type="ECO:0000313" key="4">
    <source>
        <dbReference type="WBParaSite" id="Pan_g22530.t1"/>
    </source>
</evidence>
<evidence type="ECO:0000256" key="2">
    <source>
        <dbReference type="SAM" id="SignalP"/>
    </source>
</evidence>
<name>A0A7E4VMZ3_PANRE</name>
<sequence length="301" mass="33737">MTVFPSCFLLICLFHCFKYGCPESVDEQDPTVILAQNTSRFDNYISIVPFDDVFKLTLTPGTEKCEVVSKLCLCVAATSGDNIKPNSVAPCGPKDSAICIQWDAAPGRFREVEFFTNSNIGDAYSKKNVLRKVKLEIPLKPDFPDKNVTTFKFGGTPLLPIATWASFMKKDSDHYGMIRYLKIKIKHIRSGPGCPIRIDLNNGAEWMPDVTALTPHVTEITEVVEEEEETTTESVAAAGMMPRMHLHSWIVCIVGLVIWMIWTVIYITLLALAFNRRLCFVMMDPPEVVEDVQVYSSGKNP</sequence>
<dbReference type="WBParaSite" id="Pan_g22530.t1">
    <property type="protein sequence ID" value="Pan_g22530.t1"/>
    <property type="gene ID" value="Pan_g22530"/>
</dbReference>
<organism evidence="3 4">
    <name type="scientific">Panagrellus redivivus</name>
    <name type="common">Microworm</name>
    <dbReference type="NCBI Taxonomy" id="6233"/>
    <lineage>
        <taxon>Eukaryota</taxon>
        <taxon>Metazoa</taxon>
        <taxon>Ecdysozoa</taxon>
        <taxon>Nematoda</taxon>
        <taxon>Chromadorea</taxon>
        <taxon>Rhabditida</taxon>
        <taxon>Tylenchina</taxon>
        <taxon>Panagrolaimomorpha</taxon>
        <taxon>Panagrolaimoidea</taxon>
        <taxon>Panagrolaimidae</taxon>
        <taxon>Panagrellus</taxon>
    </lineage>
</organism>